<dbReference type="InterPro" id="IPR036291">
    <property type="entry name" value="NAD(P)-bd_dom_sf"/>
</dbReference>
<dbReference type="Pfam" id="PF01370">
    <property type="entry name" value="Epimerase"/>
    <property type="match status" value="1"/>
</dbReference>
<dbReference type="PANTHER" id="PTHR43000">
    <property type="entry name" value="DTDP-D-GLUCOSE 4,6-DEHYDRATASE-RELATED"/>
    <property type="match status" value="1"/>
</dbReference>
<proteinExistence type="inferred from homology"/>
<gene>
    <name evidence="4" type="ORF">TPSD3_04110</name>
</gene>
<dbReference type="RefSeq" id="WP_176329715.1">
    <property type="nucleotide sequence ID" value="NZ_MSLT01000006.1"/>
</dbReference>
<organism evidence="4 5">
    <name type="scientific">Thioflexithrix psekupsensis</name>
    <dbReference type="NCBI Taxonomy" id="1570016"/>
    <lineage>
        <taxon>Bacteria</taxon>
        <taxon>Pseudomonadati</taxon>
        <taxon>Pseudomonadota</taxon>
        <taxon>Gammaproteobacteria</taxon>
        <taxon>Thiotrichales</taxon>
        <taxon>Thioflexithrix</taxon>
    </lineage>
</organism>
<dbReference type="InterPro" id="IPR001509">
    <property type="entry name" value="Epimerase_deHydtase"/>
</dbReference>
<evidence type="ECO:0000313" key="4">
    <source>
        <dbReference type="EMBL" id="OUD15705.1"/>
    </source>
</evidence>
<dbReference type="EMBL" id="MSLT01000006">
    <property type="protein sequence ID" value="OUD15705.1"/>
    <property type="molecule type" value="Genomic_DNA"/>
</dbReference>
<reference evidence="4 5" key="1">
    <citation type="submission" date="2016-12" db="EMBL/GenBank/DDBJ databases">
        <title>Thioflexothrix psekupsii D3 genome sequencing and assembly.</title>
        <authorList>
            <person name="Fomenkov A."/>
            <person name="Vincze T."/>
            <person name="Grabovich M."/>
            <person name="Anton B.P."/>
            <person name="Dubinina G."/>
            <person name="Orlova M."/>
            <person name="Belousova E."/>
            <person name="Roberts R.J."/>
        </authorList>
    </citation>
    <scope>NUCLEOTIDE SEQUENCE [LARGE SCALE GENOMIC DNA]</scope>
    <source>
        <strain evidence="4">D3</strain>
    </source>
</reference>
<feature type="domain" description="NAD-dependent epimerase/dehydratase" evidence="3">
    <location>
        <begin position="124"/>
        <end position="207"/>
    </location>
</feature>
<evidence type="ECO:0000256" key="2">
    <source>
        <dbReference type="ARBA" id="ARBA00007637"/>
    </source>
</evidence>
<dbReference type="Proteomes" id="UP000194798">
    <property type="component" value="Unassembled WGS sequence"/>
</dbReference>
<evidence type="ECO:0000313" key="5">
    <source>
        <dbReference type="Proteomes" id="UP000194798"/>
    </source>
</evidence>
<evidence type="ECO:0000256" key="1">
    <source>
        <dbReference type="ARBA" id="ARBA00005125"/>
    </source>
</evidence>
<dbReference type="AlphaFoldDB" id="A0A251XCR1"/>
<keyword evidence="5" id="KW-1185">Reference proteome</keyword>
<sequence>MPKITLVAGASNQIGYFLLPRLLAAGQRVIALSRHAMPSDPFPEAKKYSHWQWQVCDLARDTPQLSEAFGLIFAAPLPLLVPLLQRLENKNIVRVIAFSSTSRFSKIDSPYFKEQQIAQQLADAEMALTQYTKQHHLPCTILRPTLIYGCGRDKTVTVMAHFIRRFGFFPMVGSGEGLRQPVHADDLAQACVTIYAHTRTFGQSYNLSGGETLTYRAMVEKIFFDLKRSPRIISISPHLFSLAIRIVRYWPKYAYLTPTMVQRMNHDLCFNHDVAHLDFGYQPRLFQSSDLGCFLTQE</sequence>
<dbReference type="Gene3D" id="3.40.50.720">
    <property type="entry name" value="NAD(P)-binding Rossmann-like Domain"/>
    <property type="match status" value="2"/>
</dbReference>
<accession>A0A251XCR1</accession>
<dbReference type="SUPFAM" id="SSF51735">
    <property type="entry name" value="NAD(P)-binding Rossmann-fold domains"/>
    <property type="match status" value="1"/>
</dbReference>
<name>A0A251XCR1_9GAMM</name>
<comment type="similarity">
    <text evidence="2">Belongs to the NAD(P)-dependent epimerase/dehydratase family.</text>
</comment>
<comment type="pathway">
    <text evidence="1">Bacterial outer membrane biogenesis; LPS O-antigen biosynthesis.</text>
</comment>
<comment type="caution">
    <text evidence="4">The sequence shown here is derived from an EMBL/GenBank/DDBJ whole genome shotgun (WGS) entry which is preliminary data.</text>
</comment>
<protein>
    <recommendedName>
        <fullName evidence="3">NAD-dependent epimerase/dehydratase domain-containing protein</fullName>
    </recommendedName>
</protein>
<evidence type="ECO:0000259" key="3">
    <source>
        <dbReference type="Pfam" id="PF01370"/>
    </source>
</evidence>